<keyword evidence="3" id="KW-0812">Transmembrane</keyword>
<evidence type="ECO:0000256" key="1">
    <source>
        <dbReference type="ARBA" id="ARBA00008575"/>
    </source>
</evidence>
<evidence type="ECO:0000313" key="7">
    <source>
        <dbReference type="EMBL" id="KAG0461459.1"/>
    </source>
</evidence>
<evidence type="ECO:0000256" key="2">
    <source>
        <dbReference type="ARBA" id="ARBA00022448"/>
    </source>
</evidence>
<dbReference type="PANTHER" id="PTHR11384:SF59">
    <property type="entry name" value="LYSOSOMAL COBALAMIN TRANSPORTER ABCD4"/>
    <property type="match status" value="1"/>
</dbReference>
<dbReference type="InterPro" id="IPR027417">
    <property type="entry name" value="P-loop_NTPase"/>
</dbReference>
<proteinExistence type="inferred from homology"/>
<keyword evidence="5" id="KW-0472">Membrane</keyword>
<dbReference type="GO" id="GO:0016887">
    <property type="term" value="F:ATP hydrolysis activity"/>
    <property type="evidence" value="ECO:0007669"/>
    <property type="project" value="InterPro"/>
</dbReference>
<reference evidence="7 8" key="1">
    <citation type="journal article" date="2020" name="Nat. Food">
        <title>A phased Vanilla planifolia genome enables genetic improvement of flavour and production.</title>
        <authorList>
            <person name="Hasing T."/>
            <person name="Tang H."/>
            <person name="Brym M."/>
            <person name="Khazi F."/>
            <person name="Huang T."/>
            <person name="Chambers A.H."/>
        </authorList>
    </citation>
    <scope>NUCLEOTIDE SEQUENCE [LARGE SCALE GENOMIC DNA]</scope>
    <source>
        <tissue evidence="7">Leaf</tissue>
    </source>
</reference>
<evidence type="ECO:0000256" key="5">
    <source>
        <dbReference type="ARBA" id="ARBA00023136"/>
    </source>
</evidence>
<accession>A0A835Q1S1</accession>
<gene>
    <name evidence="7" type="ORF">HPP92_021756</name>
</gene>
<comment type="similarity">
    <text evidence="1">Belongs to the ABC transporter superfamily. ABCD family. Peroxisomal fatty acyl CoA transporter (TC 3.A.1.203) subfamily.</text>
</comment>
<dbReference type="InterPro" id="IPR003439">
    <property type="entry name" value="ABC_transporter-like_ATP-bd"/>
</dbReference>
<dbReference type="Pfam" id="PF00005">
    <property type="entry name" value="ABC_tran"/>
    <property type="match status" value="1"/>
</dbReference>
<name>A0A835Q1S1_VANPL</name>
<evidence type="ECO:0000256" key="4">
    <source>
        <dbReference type="ARBA" id="ARBA00022989"/>
    </source>
</evidence>
<feature type="domain" description="ABC transporter" evidence="6">
    <location>
        <begin position="106"/>
        <end position="154"/>
    </location>
</feature>
<comment type="caution">
    <text evidence="7">The sequence shown here is derived from an EMBL/GenBank/DDBJ whole genome shotgun (WGS) entry which is preliminary data.</text>
</comment>
<dbReference type="Gene3D" id="3.40.50.300">
    <property type="entry name" value="P-loop containing nucleotide triphosphate hydrolases"/>
    <property type="match status" value="1"/>
</dbReference>
<dbReference type="InterPro" id="IPR050835">
    <property type="entry name" value="ABC_transporter_sub-D"/>
</dbReference>
<keyword evidence="8" id="KW-1185">Reference proteome</keyword>
<keyword evidence="2" id="KW-0813">Transport</keyword>
<dbReference type="Proteomes" id="UP000636800">
    <property type="component" value="Chromosome 11"/>
</dbReference>
<dbReference type="OrthoDB" id="72851at2759"/>
<organism evidence="7 8">
    <name type="scientific">Vanilla planifolia</name>
    <name type="common">Vanilla</name>
    <dbReference type="NCBI Taxonomy" id="51239"/>
    <lineage>
        <taxon>Eukaryota</taxon>
        <taxon>Viridiplantae</taxon>
        <taxon>Streptophyta</taxon>
        <taxon>Embryophyta</taxon>
        <taxon>Tracheophyta</taxon>
        <taxon>Spermatophyta</taxon>
        <taxon>Magnoliopsida</taxon>
        <taxon>Liliopsida</taxon>
        <taxon>Asparagales</taxon>
        <taxon>Orchidaceae</taxon>
        <taxon>Vanilloideae</taxon>
        <taxon>Vanilleae</taxon>
        <taxon>Vanilla</taxon>
    </lineage>
</organism>
<dbReference type="SUPFAM" id="SSF52540">
    <property type="entry name" value="P-loop containing nucleoside triphosphate hydrolases"/>
    <property type="match status" value="1"/>
</dbReference>
<evidence type="ECO:0000256" key="3">
    <source>
        <dbReference type="ARBA" id="ARBA00022692"/>
    </source>
</evidence>
<dbReference type="EMBL" id="JADCNL010000011">
    <property type="protein sequence ID" value="KAG0461459.1"/>
    <property type="molecule type" value="Genomic_DNA"/>
</dbReference>
<keyword evidence="4" id="KW-1133">Transmembrane helix</keyword>
<sequence length="170" mass="18778">MGGWRCQSEELRKPQGKIELVFINQSVSAFNHILSDFSLIVYQFQAISAFSAIIDRLGEFDDALDGIKVQLMNLWLPCALECNGSVHQLDTGRLLETPSSDNILIEDLSFKINDRDHLLIVGPSGSGKTSLLRALAGLWTNGQGTIIYVKDSNRQQVSILSTNPEKCLKG</sequence>
<dbReference type="PANTHER" id="PTHR11384">
    <property type="entry name" value="ATP-BINDING CASSETTE, SUB-FAMILY D MEMBER"/>
    <property type="match status" value="1"/>
</dbReference>
<protein>
    <recommendedName>
        <fullName evidence="6">ABC transporter domain-containing protein</fullName>
    </recommendedName>
</protein>
<dbReference type="AlphaFoldDB" id="A0A835Q1S1"/>
<evidence type="ECO:0000313" key="8">
    <source>
        <dbReference type="Proteomes" id="UP000636800"/>
    </source>
</evidence>
<evidence type="ECO:0000259" key="6">
    <source>
        <dbReference type="Pfam" id="PF00005"/>
    </source>
</evidence>
<dbReference type="GO" id="GO:0005524">
    <property type="term" value="F:ATP binding"/>
    <property type="evidence" value="ECO:0007669"/>
    <property type="project" value="InterPro"/>
</dbReference>